<evidence type="ECO:0000256" key="2">
    <source>
        <dbReference type="ARBA" id="ARBA00000909"/>
    </source>
</evidence>
<name>A0AAD1XNM1_EUPCR</name>
<comment type="caution">
    <text evidence="11">The sequence shown here is derived from an EMBL/GenBank/DDBJ whole genome shotgun (WGS) entry which is preliminary data.</text>
</comment>
<dbReference type="Gene3D" id="3.40.50.10260">
    <property type="entry name" value="YjeF N-terminal domain"/>
    <property type="match status" value="1"/>
</dbReference>
<evidence type="ECO:0000256" key="8">
    <source>
        <dbReference type="ARBA" id="ARBA00023027"/>
    </source>
</evidence>
<dbReference type="AlphaFoldDB" id="A0AAD1XNM1"/>
<dbReference type="InterPro" id="IPR004443">
    <property type="entry name" value="YjeF_N_dom"/>
</dbReference>
<dbReference type="GO" id="GO:0005739">
    <property type="term" value="C:mitochondrion"/>
    <property type="evidence" value="ECO:0007669"/>
    <property type="project" value="TreeGrafter"/>
</dbReference>
<dbReference type="InterPro" id="IPR032976">
    <property type="entry name" value="YJEFN_prot_NAXE-like"/>
</dbReference>
<evidence type="ECO:0000256" key="1">
    <source>
        <dbReference type="ARBA" id="ARBA00000013"/>
    </source>
</evidence>
<dbReference type="NCBIfam" id="TIGR00197">
    <property type="entry name" value="yjeF_nterm"/>
    <property type="match status" value="1"/>
</dbReference>
<organism evidence="11 12">
    <name type="scientific">Euplotes crassus</name>
    <dbReference type="NCBI Taxonomy" id="5936"/>
    <lineage>
        <taxon>Eukaryota</taxon>
        <taxon>Sar</taxon>
        <taxon>Alveolata</taxon>
        <taxon>Ciliophora</taxon>
        <taxon>Intramacronucleata</taxon>
        <taxon>Spirotrichea</taxon>
        <taxon>Hypotrichia</taxon>
        <taxon>Euplotida</taxon>
        <taxon>Euplotidae</taxon>
        <taxon>Moneuplotes</taxon>
    </lineage>
</organism>
<gene>
    <name evidence="11" type="ORF">ECRASSUSDP1_LOCUS17355</name>
</gene>
<evidence type="ECO:0000256" key="5">
    <source>
        <dbReference type="ARBA" id="ARBA00022741"/>
    </source>
</evidence>
<keyword evidence="12" id="KW-1185">Reference proteome</keyword>
<dbReference type="EMBL" id="CAMPGE010017514">
    <property type="protein sequence ID" value="CAI2375987.1"/>
    <property type="molecule type" value="Genomic_DNA"/>
</dbReference>
<sequence>MEANFKHVSFEEMSGIDEDYDKECKYQVSQLIELEGFSAAQALYYHNLETNPDVKEPKVLVIVGPGINGGDALVAARHLKFFGYDITIFYPKRPKKEMLENLTLQCENISIPFIESLPEEFGSDSYDFILDGIFGFTFKGEIRSPFKEIIDQIGASGIKIVSVDVPSSWQCDEGNVNSTYTPDILISLTAPKKCSEGFSGVHYIAGRFTPKFIVDKYGLSVPPYEGCNQFGKIN</sequence>
<reference evidence="11" key="1">
    <citation type="submission" date="2023-07" db="EMBL/GenBank/DDBJ databases">
        <authorList>
            <consortium name="AG Swart"/>
            <person name="Singh M."/>
            <person name="Singh A."/>
            <person name="Seah K."/>
            <person name="Emmerich C."/>
        </authorList>
    </citation>
    <scope>NUCLEOTIDE SEQUENCE</scope>
    <source>
        <strain evidence="11">DP1</strain>
    </source>
</reference>
<evidence type="ECO:0000256" key="6">
    <source>
        <dbReference type="ARBA" id="ARBA00022857"/>
    </source>
</evidence>
<dbReference type="PROSITE" id="PS51385">
    <property type="entry name" value="YJEF_N"/>
    <property type="match status" value="1"/>
</dbReference>
<dbReference type="EC" id="5.1.99.6" evidence="3"/>
<dbReference type="GO" id="GO:0046872">
    <property type="term" value="F:metal ion binding"/>
    <property type="evidence" value="ECO:0007669"/>
    <property type="project" value="UniProtKB-KW"/>
</dbReference>
<comment type="catalytic activity">
    <reaction evidence="1">
        <text>(6R)-NADHX = (6S)-NADHX</text>
        <dbReference type="Rhea" id="RHEA:32215"/>
        <dbReference type="ChEBI" id="CHEBI:64074"/>
        <dbReference type="ChEBI" id="CHEBI:64075"/>
        <dbReference type="EC" id="5.1.99.6"/>
    </reaction>
</comment>
<proteinExistence type="predicted"/>
<dbReference type="SUPFAM" id="SSF64153">
    <property type="entry name" value="YjeF N-terminal domain-like"/>
    <property type="match status" value="1"/>
</dbReference>
<dbReference type="Proteomes" id="UP001295684">
    <property type="component" value="Unassembled WGS sequence"/>
</dbReference>
<keyword evidence="4" id="KW-0479">Metal-binding</keyword>
<protein>
    <recommendedName>
        <fullName evidence="3">NAD(P)H-hydrate epimerase</fullName>
        <ecNumber evidence="3">5.1.99.6</ecNumber>
    </recommendedName>
</protein>
<dbReference type="GO" id="GO:0052856">
    <property type="term" value="F:NAD(P)HX epimerase activity"/>
    <property type="evidence" value="ECO:0007669"/>
    <property type="project" value="UniProtKB-EC"/>
</dbReference>
<feature type="domain" description="YjeF N-terminal" evidence="10">
    <location>
        <begin position="13"/>
        <end position="225"/>
    </location>
</feature>
<evidence type="ECO:0000256" key="9">
    <source>
        <dbReference type="ARBA" id="ARBA00023235"/>
    </source>
</evidence>
<dbReference type="GO" id="GO:0000166">
    <property type="term" value="F:nucleotide binding"/>
    <property type="evidence" value="ECO:0007669"/>
    <property type="project" value="UniProtKB-KW"/>
</dbReference>
<dbReference type="PANTHER" id="PTHR13232">
    <property type="entry name" value="NAD(P)H-HYDRATE EPIMERASE"/>
    <property type="match status" value="1"/>
</dbReference>
<keyword evidence="8" id="KW-0520">NAD</keyword>
<evidence type="ECO:0000256" key="7">
    <source>
        <dbReference type="ARBA" id="ARBA00022958"/>
    </source>
</evidence>
<evidence type="ECO:0000259" key="10">
    <source>
        <dbReference type="PROSITE" id="PS51385"/>
    </source>
</evidence>
<evidence type="ECO:0000256" key="3">
    <source>
        <dbReference type="ARBA" id="ARBA00012228"/>
    </source>
</evidence>
<accession>A0AAD1XNM1</accession>
<evidence type="ECO:0000313" key="12">
    <source>
        <dbReference type="Proteomes" id="UP001295684"/>
    </source>
</evidence>
<keyword evidence="7" id="KW-0630">Potassium</keyword>
<dbReference type="Pfam" id="PF03853">
    <property type="entry name" value="YjeF_N"/>
    <property type="match status" value="1"/>
</dbReference>
<keyword evidence="9" id="KW-0413">Isomerase</keyword>
<dbReference type="InterPro" id="IPR036652">
    <property type="entry name" value="YjeF_N_dom_sf"/>
</dbReference>
<evidence type="ECO:0000256" key="4">
    <source>
        <dbReference type="ARBA" id="ARBA00022723"/>
    </source>
</evidence>
<dbReference type="PANTHER" id="PTHR13232:SF10">
    <property type="entry name" value="NAD(P)H-HYDRATE EPIMERASE"/>
    <property type="match status" value="1"/>
</dbReference>
<comment type="catalytic activity">
    <reaction evidence="2">
        <text>(6R)-NADPHX = (6S)-NADPHX</text>
        <dbReference type="Rhea" id="RHEA:32227"/>
        <dbReference type="ChEBI" id="CHEBI:64076"/>
        <dbReference type="ChEBI" id="CHEBI:64077"/>
        <dbReference type="EC" id="5.1.99.6"/>
    </reaction>
</comment>
<evidence type="ECO:0000313" key="11">
    <source>
        <dbReference type="EMBL" id="CAI2375987.1"/>
    </source>
</evidence>
<keyword evidence="6" id="KW-0521">NADP</keyword>
<keyword evidence="5" id="KW-0547">Nucleotide-binding</keyword>